<dbReference type="InterPro" id="IPR039605">
    <property type="entry name" value="AHL"/>
</dbReference>
<comment type="subcellular location">
    <subcellularLocation>
        <location evidence="1">Nucleus</location>
    </subcellularLocation>
</comment>
<dbReference type="Gramene" id="RZC76773">
    <property type="protein sequence ID" value="RZC76773"/>
    <property type="gene ID" value="C5167_000890"/>
</dbReference>
<accession>A0A4Y7KTV2</accession>
<comment type="function">
    <text evidence="1">Transcription factor that specifically binds AT-rich DNA sequences related to the nuclear matrix attachment regions (MARs).</text>
</comment>
<dbReference type="InterPro" id="IPR005175">
    <property type="entry name" value="PPC_dom"/>
</dbReference>
<keyword evidence="1" id="KW-0539">Nucleus</keyword>
<keyword evidence="1" id="KW-0804">Transcription</keyword>
<comment type="domain">
    <text evidence="1">The PPC domain mediates interactions between AHL proteins.</text>
</comment>
<organism evidence="4 5">
    <name type="scientific">Papaver somniferum</name>
    <name type="common">Opium poppy</name>
    <dbReference type="NCBI Taxonomy" id="3469"/>
    <lineage>
        <taxon>Eukaryota</taxon>
        <taxon>Viridiplantae</taxon>
        <taxon>Streptophyta</taxon>
        <taxon>Embryophyta</taxon>
        <taxon>Tracheophyta</taxon>
        <taxon>Spermatophyta</taxon>
        <taxon>Magnoliopsida</taxon>
        <taxon>Ranunculales</taxon>
        <taxon>Papaveraceae</taxon>
        <taxon>Papaveroideae</taxon>
        <taxon>Papaver</taxon>
    </lineage>
</organism>
<dbReference type="GO" id="GO:0005634">
    <property type="term" value="C:nucleus"/>
    <property type="evidence" value="ECO:0007669"/>
    <property type="project" value="UniProtKB-SubCell"/>
</dbReference>
<keyword evidence="5" id="KW-1185">Reference proteome</keyword>
<evidence type="ECO:0000256" key="1">
    <source>
        <dbReference type="RuleBase" id="RU367031"/>
    </source>
</evidence>
<dbReference type="GO" id="GO:0003680">
    <property type="term" value="F:minor groove of adenine-thymine-rich DNA binding"/>
    <property type="evidence" value="ECO:0007669"/>
    <property type="project" value="UniProtKB-UniRule"/>
</dbReference>
<evidence type="ECO:0000259" key="3">
    <source>
        <dbReference type="PROSITE" id="PS51742"/>
    </source>
</evidence>
<name>A0A4Y7KTV2_PAPSO</name>
<protein>
    <recommendedName>
        <fullName evidence="1">AT-hook motif nuclear-localized protein</fullName>
    </recommendedName>
</protein>
<sequence length="323" mass="35000">MKTDCTMSEEMMFEMDRSTTEEGDLEEEKAVEINSNNKRDRPLSENVQSISPVFSSASSDFKRRSRGRPKGSGNRQLLASLGEWVSNSAGGKFLPHVVTIDSGEDIAAKIISFSRKGPRAICILSANGAVSNVTIRQPGSYSGSFTINSAGGVRSRTGGLSVSLAGPDGRVVGGAVAGQLLASSKIQVIVGSFLPNTHKSQKRRQNVECPIASSHQKDMPPTAATPISQAKPDEEISFTPMPTLTEQTQGEEEEEVEIRTDLTEMHTLLEPRQPGETENNNNHNASTNQNGNYSSFPVVSQQTQHMSRFMPDQKLSSDTHGYI</sequence>
<evidence type="ECO:0000256" key="2">
    <source>
        <dbReference type="SAM" id="MobiDB-lite"/>
    </source>
</evidence>
<dbReference type="Gene3D" id="3.30.1330.80">
    <property type="entry name" value="Hypothetical protein, similar to alpha- acetolactate decarboxylase, domain 2"/>
    <property type="match status" value="1"/>
</dbReference>
<feature type="compositionally biased region" description="Polar residues" evidence="2">
    <location>
        <begin position="45"/>
        <end position="59"/>
    </location>
</feature>
<dbReference type="PANTHER" id="PTHR31500:SF56">
    <property type="entry name" value="AT-HOOK MOTIF NUCLEAR-LOCALIZED PROTEIN"/>
    <property type="match status" value="1"/>
</dbReference>
<dbReference type="Pfam" id="PF03479">
    <property type="entry name" value="PCC"/>
    <property type="match status" value="1"/>
</dbReference>
<reference evidence="4 5" key="1">
    <citation type="journal article" date="2018" name="Science">
        <title>The opium poppy genome and morphinan production.</title>
        <authorList>
            <person name="Guo L."/>
            <person name="Winzer T."/>
            <person name="Yang X."/>
            <person name="Li Y."/>
            <person name="Ning Z."/>
            <person name="He Z."/>
            <person name="Teodor R."/>
            <person name="Lu Y."/>
            <person name="Bowser T.A."/>
            <person name="Graham I.A."/>
            <person name="Ye K."/>
        </authorList>
    </citation>
    <scope>NUCLEOTIDE SEQUENCE [LARGE SCALE GENOMIC DNA]</scope>
    <source>
        <strain evidence="5">cv. HN1</strain>
        <tissue evidence="4">Leaves</tissue>
    </source>
</reference>
<dbReference type="PANTHER" id="PTHR31500">
    <property type="entry name" value="AT-HOOK MOTIF NUCLEAR-LOCALIZED PROTEIN 9"/>
    <property type="match status" value="1"/>
</dbReference>
<dbReference type="PROSITE" id="PS51742">
    <property type="entry name" value="PPC"/>
    <property type="match status" value="1"/>
</dbReference>
<evidence type="ECO:0000313" key="4">
    <source>
        <dbReference type="EMBL" id="RZC76773.1"/>
    </source>
</evidence>
<feature type="region of interest" description="Disordered" evidence="2">
    <location>
        <begin position="271"/>
        <end position="293"/>
    </location>
</feature>
<proteinExistence type="predicted"/>
<feature type="region of interest" description="Disordered" evidence="2">
    <location>
        <begin position="212"/>
        <end position="258"/>
    </location>
</feature>
<feature type="region of interest" description="Disordered" evidence="2">
    <location>
        <begin position="1"/>
        <end position="75"/>
    </location>
</feature>
<dbReference type="EMBL" id="CM010723">
    <property type="protein sequence ID" value="RZC76773.1"/>
    <property type="molecule type" value="Genomic_DNA"/>
</dbReference>
<gene>
    <name evidence="4" type="ORF">C5167_000890</name>
</gene>
<dbReference type="Proteomes" id="UP000316621">
    <property type="component" value="Chromosome 9"/>
</dbReference>
<dbReference type="CDD" id="cd11378">
    <property type="entry name" value="DUF296"/>
    <property type="match status" value="1"/>
</dbReference>
<keyword evidence="1" id="KW-0238">DNA-binding</keyword>
<dbReference type="STRING" id="3469.A0A4Y7KTV2"/>
<feature type="compositionally biased region" description="Low complexity" evidence="2">
    <location>
        <begin position="279"/>
        <end position="292"/>
    </location>
</feature>
<keyword evidence="1" id="KW-0805">Transcription regulation</keyword>
<dbReference type="AlphaFoldDB" id="A0A4Y7KTV2"/>
<dbReference type="SUPFAM" id="SSF117856">
    <property type="entry name" value="AF0104/ALDC/Ptd012-like"/>
    <property type="match status" value="1"/>
</dbReference>
<feature type="domain" description="PPC" evidence="3">
    <location>
        <begin position="90"/>
        <end position="214"/>
    </location>
</feature>
<evidence type="ECO:0000313" key="5">
    <source>
        <dbReference type="Proteomes" id="UP000316621"/>
    </source>
</evidence>